<dbReference type="SUPFAM" id="SSF52540">
    <property type="entry name" value="P-loop containing nucleoside triphosphate hydrolases"/>
    <property type="match status" value="1"/>
</dbReference>
<name>A0A8R1IIF8_CAEJA</name>
<dbReference type="InterPro" id="IPR038718">
    <property type="entry name" value="SNF2-like_sf"/>
</dbReference>
<feature type="domain" description="SNF2 N-terminal" evidence="2">
    <location>
        <begin position="177"/>
        <end position="218"/>
    </location>
</feature>
<dbReference type="GO" id="GO:0005634">
    <property type="term" value="C:nucleus"/>
    <property type="evidence" value="ECO:0007669"/>
    <property type="project" value="TreeGrafter"/>
</dbReference>
<evidence type="ECO:0000313" key="3">
    <source>
        <dbReference type="EnsemblMetazoa" id="CJA31067.1"/>
    </source>
</evidence>
<evidence type="ECO:0000259" key="2">
    <source>
        <dbReference type="Pfam" id="PF00176"/>
    </source>
</evidence>
<feature type="compositionally biased region" description="Acidic residues" evidence="1">
    <location>
        <begin position="90"/>
        <end position="105"/>
    </location>
</feature>
<evidence type="ECO:0000313" key="4">
    <source>
        <dbReference type="Proteomes" id="UP000005237"/>
    </source>
</evidence>
<reference evidence="3" key="2">
    <citation type="submission" date="2022-06" db="UniProtKB">
        <authorList>
            <consortium name="EnsemblMetazoa"/>
        </authorList>
    </citation>
    <scope>IDENTIFICATION</scope>
    <source>
        <strain evidence="3">DF5081</strain>
    </source>
</reference>
<reference evidence="4" key="1">
    <citation type="submission" date="2010-08" db="EMBL/GenBank/DDBJ databases">
        <authorList>
            <consortium name="Caenorhabditis japonica Sequencing Consortium"/>
            <person name="Wilson R.K."/>
        </authorList>
    </citation>
    <scope>NUCLEOTIDE SEQUENCE [LARGE SCALE GENOMIC DNA]</scope>
    <source>
        <strain evidence="4">DF5081</strain>
    </source>
</reference>
<evidence type="ECO:0000256" key="1">
    <source>
        <dbReference type="SAM" id="MobiDB-lite"/>
    </source>
</evidence>
<keyword evidence="4" id="KW-1185">Reference proteome</keyword>
<dbReference type="OMA" id="QRVETNT"/>
<sequence>MASPEVITLPEDEEEDEDFAVNLNFVQLAGGNELLDVKLEVEEREKEEEKEKVAELEMEEQDEKFALDDYRQSKNNNKAKTRKRARSSNSDEEYMPSDESGVEDDEKIYEENFDRKSNNSILDDNKTKVYNARIQKLEQVDTKPEYAITRNVKSDEFGDSPHPWKVDTATWNRLHEYQKEGVQWLQKKTDHRSGGILADQMGLGKTIQAAVFLRSIAETGRVHYK</sequence>
<dbReference type="PANTHER" id="PTHR45629:SF7">
    <property type="entry name" value="DNA EXCISION REPAIR PROTEIN ERCC-6-RELATED"/>
    <property type="match status" value="1"/>
</dbReference>
<dbReference type="GO" id="GO:0006283">
    <property type="term" value="P:transcription-coupled nucleotide-excision repair"/>
    <property type="evidence" value="ECO:0007669"/>
    <property type="project" value="TreeGrafter"/>
</dbReference>
<proteinExistence type="predicted"/>
<dbReference type="InterPro" id="IPR000330">
    <property type="entry name" value="SNF2_N"/>
</dbReference>
<dbReference type="Proteomes" id="UP000005237">
    <property type="component" value="Unassembled WGS sequence"/>
</dbReference>
<dbReference type="InterPro" id="IPR027417">
    <property type="entry name" value="P-loop_NTPase"/>
</dbReference>
<dbReference type="AlphaFoldDB" id="A0A8R1IIF8"/>
<accession>A0A8R1IIF8</accession>
<dbReference type="Gene3D" id="3.40.50.10810">
    <property type="entry name" value="Tandem AAA-ATPase domain"/>
    <property type="match status" value="1"/>
</dbReference>
<dbReference type="EnsemblMetazoa" id="CJA31067.1">
    <property type="protein sequence ID" value="CJA31067.1"/>
    <property type="gene ID" value="WBGene00206914"/>
</dbReference>
<dbReference type="GO" id="GO:0008094">
    <property type="term" value="F:ATP-dependent activity, acting on DNA"/>
    <property type="evidence" value="ECO:0007669"/>
    <property type="project" value="TreeGrafter"/>
</dbReference>
<feature type="region of interest" description="Disordered" evidence="1">
    <location>
        <begin position="42"/>
        <end position="105"/>
    </location>
</feature>
<organism evidence="3 4">
    <name type="scientific">Caenorhabditis japonica</name>
    <dbReference type="NCBI Taxonomy" id="281687"/>
    <lineage>
        <taxon>Eukaryota</taxon>
        <taxon>Metazoa</taxon>
        <taxon>Ecdysozoa</taxon>
        <taxon>Nematoda</taxon>
        <taxon>Chromadorea</taxon>
        <taxon>Rhabditida</taxon>
        <taxon>Rhabditina</taxon>
        <taxon>Rhabditomorpha</taxon>
        <taxon>Rhabditoidea</taxon>
        <taxon>Rhabditidae</taxon>
        <taxon>Peloderinae</taxon>
        <taxon>Caenorhabditis</taxon>
    </lineage>
</organism>
<dbReference type="Pfam" id="PF00176">
    <property type="entry name" value="SNF2-rel_dom"/>
    <property type="match status" value="1"/>
</dbReference>
<feature type="compositionally biased region" description="Basic and acidic residues" evidence="1">
    <location>
        <begin position="42"/>
        <end position="55"/>
    </location>
</feature>
<feature type="compositionally biased region" description="Basic residues" evidence="1">
    <location>
        <begin position="77"/>
        <end position="86"/>
    </location>
</feature>
<dbReference type="PANTHER" id="PTHR45629">
    <property type="entry name" value="SNF2/RAD54 FAMILY MEMBER"/>
    <property type="match status" value="1"/>
</dbReference>
<dbReference type="GO" id="GO:0005524">
    <property type="term" value="F:ATP binding"/>
    <property type="evidence" value="ECO:0007669"/>
    <property type="project" value="InterPro"/>
</dbReference>
<feature type="compositionally biased region" description="Basic and acidic residues" evidence="1">
    <location>
        <begin position="63"/>
        <end position="72"/>
    </location>
</feature>
<protein>
    <recommendedName>
        <fullName evidence="2">SNF2 N-terminal domain-containing protein</fullName>
    </recommendedName>
</protein>
<dbReference type="InterPro" id="IPR050496">
    <property type="entry name" value="SNF2_RAD54_helicase_repair"/>
</dbReference>